<keyword evidence="1" id="KW-0472">Membrane</keyword>
<reference evidence="2" key="1">
    <citation type="submission" date="2022-08" db="EMBL/GenBank/DDBJ databases">
        <authorList>
            <consortium name="DOE Joint Genome Institute"/>
            <person name="Min B."/>
            <person name="Riley R."/>
            <person name="Sierra-Patev S."/>
            <person name="Naranjo-Ortiz M."/>
            <person name="Looney B."/>
            <person name="Konkel Z."/>
            <person name="Slot J.C."/>
            <person name="Sakamoto Y."/>
            <person name="Steenwyk J.L."/>
            <person name="Rokas A."/>
            <person name="Carro J."/>
            <person name="Camarero S."/>
            <person name="Ferreira P."/>
            <person name="Molpeceres G."/>
            <person name="Ruiz-Duenas F.J."/>
            <person name="Serrano A."/>
            <person name="Henrissat B."/>
            <person name="Drula E."/>
            <person name="Hughes K.W."/>
            <person name="Mata J.L."/>
            <person name="Ishikawa N.K."/>
            <person name="Vargas-Isla R."/>
            <person name="Ushijima S."/>
            <person name="Smith C.A."/>
            <person name="Ahrendt S."/>
            <person name="Andreopoulos W."/>
            <person name="He G."/>
            <person name="Labutti K."/>
            <person name="Lipzen A."/>
            <person name="Ng V."/>
            <person name="Sandor L."/>
            <person name="Barry K."/>
            <person name="Martinez A.T."/>
            <person name="Xiao Y."/>
            <person name="Gibbons J.G."/>
            <person name="Terashima K."/>
            <person name="Hibbett D.S."/>
            <person name="Grigoriev I.V."/>
        </authorList>
    </citation>
    <scope>NUCLEOTIDE SEQUENCE</scope>
    <source>
        <strain evidence="2">TFB9207</strain>
    </source>
</reference>
<keyword evidence="1" id="KW-1133">Transmembrane helix</keyword>
<keyword evidence="3" id="KW-1185">Reference proteome</keyword>
<dbReference type="AlphaFoldDB" id="A0AA38P105"/>
<dbReference type="Proteomes" id="UP001163846">
    <property type="component" value="Unassembled WGS sequence"/>
</dbReference>
<evidence type="ECO:0000256" key="1">
    <source>
        <dbReference type="SAM" id="Phobius"/>
    </source>
</evidence>
<proteinExistence type="predicted"/>
<sequence length="205" mass="21736">MTQRAAPSVSSSESCMHSPLSHQIGLFLTLCLFISFINNLSFPRFTCVCFASSSVIFLNTTRAFVSLPFSMPTTLNPTSTVSPTCSFCSGSSAPAPVYPSTVTVTSSGSSNEPSHVNSNMNISTISTLPIPTISSIPVNTIPMITAAAPLSPASLASAIDVDNDNDAENVVQAGETQGVSLFLIFSLLYWSRTFELNADMKLSQF</sequence>
<organism evidence="2 3">
    <name type="scientific">Lentinula raphanica</name>
    <dbReference type="NCBI Taxonomy" id="153919"/>
    <lineage>
        <taxon>Eukaryota</taxon>
        <taxon>Fungi</taxon>
        <taxon>Dikarya</taxon>
        <taxon>Basidiomycota</taxon>
        <taxon>Agaricomycotina</taxon>
        <taxon>Agaricomycetes</taxon>
        <taxon>Agaricomycetidae</taxon>
        <taxon>Agaricales</taxon>
        <taxon>Marasmiineae</taxon>
        <taxon>Omphalotaceae</taxon>
        <taxon>Lentinula</taxon>
    </lineage>
</organism>
<evidence type="ECO:0000313" key="3">
    <source>
        <dbReference type="Proteomes" id="UP001163846"/>
    </source>
</evidence>
<name>A0AA38P105_9AGAR</name>
<keyword evidence="1" id="KW-0812">Transmembrane</keyword>
<evidence type="ECO:0000313" key="2">
    <source>
        <dbReference type="EMBL" id="KAJ3834205.1"/>
    </source>
</evidence>
<comment type="caution">
    <text evidence="2">The sequence shown here is derived from an EMBL/GenBank/DDBJ whole genome shotgun (WGS) entry which is preliminary data.</text>
</comment>
<protein>
    <submittedName>
        <fullName evidence="2">Uncharacterized protein</fullName>
    </submittedName>
</protein>
<accession>A0AA38P105</accession>
<dbReference type="EMBL" id="MU806565">
    <property type="protein sequence ID" value="KAJ3834205.1"/>
    <property type="molecule type" value="Genomic_DNA"/>
</dbReference>
<feature type="transmembrane region" description="Helical" evidence="1">
    <location>
        <begin position="20"/>
        <end position="38"/>
    </location>
</feature>
<gene>
    <name evidence="2" type="ORF">F5878DRAFT_697109</name>
</gene>